<reference evidence="5" key="3">
    <citation type="submission" date="2015-07" db="EMBL/GenBank/DDBJ databases">
        <title>Draft Genome Sequence of Oceanobacillus picturae Heshi-B3 that Was Isolated from Fermented Rice Bran with Aging Salted Mackerel, Which Was Named Heshiko as Traditional Fermented Seafood in Japan.</title>
        <authorList>
            <person name="Akuzawa S."/>
            <person name="Nakagawa J."/>
            <person name="Kanekatsu T."/>
            <person name="Kanesaki Y."/>
            <person name="Suzuki T."/>
        </authorList>
    </citation>
    <scope>NUCLEOTIDE SEQUENCE [LARGE SCALE GENOMIC DNA]</scope>
    <source>
        <strain evidence="5">Heshi-B3</strain>
    </source>
</reference>
<feature type="signal peptide" evidence="1">
    <location>
        <begin position="1"/>
        <end position="19"/>
    </location>
</feature>
<dbReference type="OrthoDB" id="2377048at2"/>
<reference evidence="2 4" key="2">
    <citation type="submission" date="2014-03" db="EMBL/GenBank/DDBJ databases">
        <authorList>
            <person name="Urmite Genomes U."/>
        </authorList>
    </citation>
    <scope>NUCLEOTIDE SEQUENCE [LARGE SCALE GENOMIC DNA]</scope>
    <source>
        <strain evidence="2 4">S1</strain>
    </source>
</reference>
<organism evidence="2 4">
    <name type="scientific">Oceanobacillus picturae</name>
    <dbReference type="NCBI Taxonomy" id="171693"/>
    <lineage>
        <taxon>Bacteria</taxon>
        <taxon>Bacillati</taxon>
        <taxon>Bacillota</taxon>
        <taxon>Bacilli</taxon>
        <taxon>Bacillales</taxon>
        <taxon>Bacillaceae</taxon>
        <taxon>Oceanobacillus</taxon>
    </lineage>
</organism>
<name>W9AH57_9BACI</name>
<evidence type="ECO:0000256" key="1">
    <source>
        <dbReference type="SAM" id="SignalP"/>
    </source>
</evidence>
<proteinExistence type="predicted"/>
<keyword evidence="1" id="KW-0732">Signal</keyword>
<protein>
    <submittedName>
        <fullName evidence="3">YqzG</fullName>
    </submittedName>
</protein>
<evidence type="ECO:0000313" key="4">
    <source>
        <dbReference type="Proteomes" id="UP000028863"/>
    </source>
</evidence>
<dbReference type="STRING" id="171693.BN988_03380"/>
<keyword evidence="4" id="KW-1185">Reference proteome</keyword>
<evidence type="ECO:0000313" key="2">
    <source>
        <dbReference type="EMBL" id="CDO04813.1"/>
    </source>
</evidence>
<dbReference type="AlphaFoldDB" id="W9AH57"/>
<dbReference type="RefSeq" id="WP_036578060.1">
    <property type="nucleotide sequence ID" value="NZ_BBXV01000023.1"/>
</dbReference>
<reference evidence="3 5" key="4">
    <citation type="journal article" date="2016" name="Genome Announc.">
        <title>Draft Genome Sequence of Oceanobacillus picturae Heshi-B3, Isolated from Fermented Rice Bran in a Traditional Japanese Seafood Dish.</title>
        <authorList>
            <person name="Akuzawa S."/>
            <person name="Nagaoka J."/>
            <person name="Kanekatsu M."/>
            <person name="Kanesaki Y."/>
            <person name="Suzuki T."/>
        </authorList>
    </citation>
    <scope>NUCLEOTIDE SEQUENCE [LARGE SCALE GENOMIC DNA]</scope>
    <source>
        <strain evidence="3 5">Heshi-B3</strain>
    </source>
</reference>
<reference evidence="2 4" key="1">
    <citation type="submission" date="2014-03" db="EMBL/GenBank/DDBJ databases">
        <title>Draft genome sequencing of Oceanobacillus picturae strain S1 isolated from human gut.</title>
        <authorList>
            <person name="Croce O."/>
            <person name="Lagier J.C."/>
            <person name="Raoult D."/>
        </authorList>
    </citation>
    <scope>NUCLEOTIDE SEQUENCE [LARGE SCALE GENOMIC DNA]</scope>
    <source>
        <strain evidence="2 4">S1</strain>
    </source>
</reference>
<dbReference type="eggNOG" id="COG0823">
    <property type="taxonomic scope" value="Bacteria"/>
</dbReference>
<gene>
    <name evidence="2" type="ORF">BN988_03380</name>
    <name evidence="3" type="ORF">OPHB3_1850</name>
</gene>
<feature type="chain" id="PRO_5038289798" evidence="1">
    <location>
        <begin position="20"/>
        <end position="112"/>
    </location>
</feature>
<dbReference type="Proteomes" id="UP000028863">
    <property type="component" value="Unassembled WGS sequence"/>
</dbReference>
<evidence type="ECO:0000313" key="3">
    <source>
        <dbReference type="EMBL" id="GAQ17913.1"/>
    </source>
</evidence>
<accession>W9AH57</accession>
<dbReference type="EMBL" id="CCAX010000003">
    <property type="protein sequence ID" value="CDO04813.1"/>
    <property type="molecule type" value="Genomic_DNA"/>
</dbReference>
<dbReference type="Pfam" id="PF13028">
    <property type="entry name" value="DUF3889"/>
    <property type="match status" value="1"/>
</dbReference>
<dbReference type="Proteomes" id="UP000052946">
    <property type="component" value="Unassembled WGS sequence"/>
</dbReference>
<dbReference type="EMBL" id="BBXV01000023">
    <property type="protein sequence ID" value="GAQ17913.1"/>
    <property type="molecule type" value="Genomic_DNA"/>
</dbReference>
<sequence>MQNLLIAISLGLSTFIGQALPTADTEPQQEREQVPSYAKWGKLAMKETKAKYPQADIIDYLHEGSKENANSEVEIFKLWLKQDQKEFGVYVNIEFHPETEEVISVTFKETDR</sequence>
<comment type="caution">
    <text evidence="2">The sequence shown here is derived from an EMBL/GenBank/DDBJ whole genome shotgun (WGS) entry which is preliminary data.</text>
</comment>
<evidence type="ECO:0000313" key="5">
    <source>
        <dbReference type="Proteomes" id="UP000052946"/>
    </source>
</evidence>
<dbReference type="Gene3D" id="3.10.450.390">
    <property type="entry name" value="Protein of unknown function DUF3889"/>
    <property type="match status" value="1"/>
</dbReference>
<dbReference type="InterPro" id="IPR024987">
    <property type="entry name" value="DUF3889"/>
</dbReference>